<dbReference type="AlphaFoldDB" id="A0A4U1I691"/>
<dbReference type="Proteomes" id="UP000305539">
    <property type="component" value="Unassembled WGS sequence"/>
</dbReference>
<dbReference type="EMBL" id="SWJE01000006">
    <property type="protein sequence ID" value="TKC88715.1"/>
    <property type="molecule type" value="Genomic_DNA"/>
</dbReference>
<protein>
    <submittedName>
        <fullName evidence="1">Uncharacterized protein</fullName>
    </submittedName>
</protein>
<name>A0A4U1I691_9BURK</name>
<reference evidence="1 2" key="1">
    <citation type="submission" date="2019-04" db="EMBL/GenBank/DDBJ databases">
        <title>Trinickia sp. 7GSK02, isolated from subtropical forest soil.</title>
        <authorList>
            <person name="Gao Z.-H."/>
            <person name="Qiu L.-H."/>
        </authorList>
    </citation>
    <scope>NUCLEOTIDE SEQUENCE [LARGE SCALE GENOMIC DNA]</scope>
    <source>
        <strain evidence="1 2">7GSK02</strain>
    </source>
</reference>
<evidence type="ECO:0000313" key="1">
    <source>
        <dbReference type="EMBL" id="TKC88715.1"/>
    </source>
</evidence>
<dbReference type="OrthoDB" id="9135113at2"/>
<accession>A0A4U1I691</accession>
<gene>
    <name evidence="1" type="ORF">FAZ69_13260</name>
</gene>
<evidence type="ECO:0000313" key="2">
    <source>
        <dbReference type="Proteomes" id="UP000305539"/>
    </source>
</evidence>
<keyword evidence="2" id="KW-1185">Reference proteome</keyword>
<dbReference type="RefSeq" id="WP_136895139.1">
    <property type="nucleotide sequence ID" value="NZ_SWJE01000006.1"/>
</dbReference>
<organism evidence="1 2">
    <name type="scientific">Trinickia terrae</name>
    <dbReference type="NCBI Taxonomy" id="2571161"/>
    <lineage>
        <taxon>Bacteria</taxon>
        <taxon>Pseudomonadati</taxon>
        <taxon>Pseudomonadota</taxon>
        <taxon>Betaproteobacteria</taxon>
        <taxon>Burkholderiales</taxon>
        <taxon>Burkholderiaceae</taxon>
        <taxon>Trinickia</taxon>
    </lineage>
</organism>
<sequence>MSPLFTLQCRHGYFADGVCRALSLAPTPNCAQLLARYRLRFQPLPGGGTVHYEDGASPLAQFTESAPLAFWLISRDPALSDYTDVAGKRAAGLFYFDNLHCEPETETGSTLSGGPLAVPCLPARPPRFGLPVDPPRRAARLELFGPLPGAVPVWQAQSPDASLAALPLDFGALDEGRYRLNADGVQLLDFWLGNPPANAWGVAAIYLGGPRLADSVPAAACAIGRTGEISVRTYGIELTARSLLWRYHLIGRSEMNFANYQLVANRTAGGPVHFDGAPGDPVAGQPSYCFTAREPLALAERPGDTVSVQLASLLHARPQLSVNLAYPRPGNVSGAQDGQQFADVFVYL</sequence>
<comment type="caution">
    <text evidence="1">The sequence shown here is derived from an EMBL/GenBank/DDBJ whole genome shotgun (WGS) entry which is preliminary data.</text>
</comment>
<proteinExistence type="predicted"/>